<organism evidence="1 2">
    <name type="scientific">Flavobacterium piscis</name>
    <dbReference type="NCBI Taxonomy" id="1114874"/>
    <lineage>
        <taxon>Bacteria</taxon>
        <taxon>Pseudomonadati</taxon>
        <taxon>Bacteroidota</taxon>
        <taxon>Flavobacteriia</taxon>
        <taxon>Flavobacteriales</taxon>
        <taxon>Flavobacteriaceae</taxon>
        <taxon>Flavobacterium</taxon>
    </lineage>
</organism>
<reference evidence="1 2" key="1">
    <citation type="submission" date="2023-07" db="EMBL/GenBank/DDBJ databases">
        <title>Sorghum-associated microbial communities from plants grown in Nebraska, USA.</title>
        <authorList>
            <person name="Schachtman D."/>
        </authorList>
    </citation>
    <scope>NUCLEOTIDE SEQUENCE [LARGE SCALE GENOMIC DNA]</scope>
    <source>
        <strain evidence="1 2">4129</strain>
    </source>
</reference>
<proteinExistence type="predicted"/>
<protein>
    <submittedName>
        <fullName evidence="1">Uncharacterized protein</fullName>
    </submittedName>
</protein>
<dbReference type="EMBL" id="JAVDWQ010000029">
    <property type="protein sequence ID" value="MDR7212651.1"/>
    <property type="molecule type" value="Genomic_DNA"/>
</dbReference>
<dbReference type="Proteomes" id="UP001269081">
    <property type="component" value="Unassembled WGS sequence"/>
</dbReference>
<comment type="caution">
    <text evidence="1">The sequence shown here is derived from an EMBL/GenBank/DDBJ whole genome shotgun (WGS) entry which is preliminary data.</text>
</comment>
<keyword evidence="2" id="KW-1185">Reference proteome</keyword>
<evidence type="ECO:0000313" key="1">
    <source>
        <dbReference type="EMBL" id="MDR7212651.1"/>
    </source>
</evidence>
<accession>A0ABU1YGH5</accession>
<evidence type="ECO:0000313" key="2">
    <source>
        <dbReference type="Proteomes" id="UP001269081"/>
    </source>
</evidence>
<dbReference type="RefSeq" id="WP_310284394.1">
    <property type="nucleotide sequence ID" value="NZ_JAVDWQ010000029.1"/>
</dbReference>
<sequence length="69" mass="7688">MKVIITILFIAFSSFNVVETKVYICGIKGAKKYHLNESCRGFGACKHEIVKVSLKEAEGYGLTLCGWED</sequence>
<gene>
    <name evidence="1" type="ORF">J2W48_004616</name>
</gene>
<name>A0ABU1YGH5_9FLAO</name>